<dbReference type="AlphaFoldDB" id="A0AAV4XUD4"/>
<keyword evidence="2" id="KW-1185">Reference proteome</keyword>
<comment type="caution">
    <text evidence="1">The sequence shown here is derived from an EMBL/GenBank/DDBJ whole genome shotgun (WGS) entry which is preliminary data.</text>
</comment>
<organism evidence="1 2">
    <name type="scientific">Caerostris extrusa</name>
    <name type="common">Bark spider</name>
    <name type="synonym">Caerostris bankana</name>
    <dbReference type="NCBI Taxonomy" id="172846"/>
    <lineage>
        <taxon>Eukaryota</taxon>
        <taxon>Metazoa</taxon>
        <taxon>Ecdysozoa</taxon>
        <taxon>Arthropoda</taxon>
        <taxon>Chelicerata</taxon>
        <taxon>Arachnida</taxon>
        <taxon>Araneae</taxon>
        <taxon>Araneomorphae</taxon>
        <taxon>Entelegynae</taxon>
        <taxon>Araneoidea</taxon>
        <taxon>Araneidae</taxon>
        <taxon>Caerostris</taxon>
    </lineage>
</organism>
<dbReference type="EMBL" id="BPLR01018282">
    <property type="protein sequence ID" value="GIY98349.1"/>
    <property type="molecule type" value="Genomic_DNA"/>
</dbReference>
<proteinExistence type="predicted"/>
<gene>
    <name evidence="1" type="ORF">CEXT_79701</name>
</gene>
<sequence>MLYIWVVRPFHTLNQTSNSLVEGTLQRKWALDYPMFSIKCNSQKGYCTAIDSKLKHRDNQNLFVKLNFQSTQNEIPLVLQKLDIKDWLGR</sequence>
<name>A0AAV4XUD4_CAEEX</name>
<evidence type="ECO:0000313" key="2">
    <source>
        <dbReference type="Proteomes" id="UP001054945"/>
    </source>
</evidence>
<accession>A0AAV4XUD4</accession>
<evidence type="ECO:0000313" key="1">
    <source>
        <dbReference type="EMBL" id="GIY98349.1"/>
    </source>
</evidence>
<reference evidence="1 2" key="1">
    <citation type="submission" date="2021-06" db="EMBL/GenBank/DDBJ databases">
        <title>Caerostris extrusa draft genome.</title>
        <authorList>
            <person name="Kono N."/>
            <person name="Arakawa K."/>
        </authorList>
    </citation>
    <scope>NUCLEOTIDE SEQUENCE [LARGE SCALE GENOMIC DNA]</scope>
</reference>
<dbReference type="Proteomes" id="UP001054945">
    <property type="component" value="Unassembled WGS sequence"/>
</dbReference>
<protein>
    <submittedName>
        <fullName evidence="1">Uncharacterized protein</fullName>
    </submittedName>
</protein>